<evidence type="ECO:0000256" key="1">
    <source>
        <dbReference type="SAM" id="Phobius"/>
    </source>
</evidence>
<evidence type="ECO:0000313" key="3">
    <source>
        <dbReference type="Proteomes" id="UP000199074"/>
    </source>
</evidence>
<feature type="transmembrane region" description="Helical" evidence="1">
    <location>
        <begin position="37"/>
        <end position="60"/>
    </location>
</feature>
<name>A0A1I7N280_9HYPH</name>
<reference evidence="2 3" key="1">
    <citation type="submission" date="2016-10" db="EMBL/GenBank/DDBJ databases">
        <authorList>
            <person name="de Groot N.N."/>
        </authorList>
    </citation>
    <scope>NUCLEOTIDE SEQUENCE [LARGE SCALE GENOMIC DNA]</scope>
    <source>
        <strain evidence="2 3">IPL20</strain>
    </source>
</reference>
<dbReference type="RefSeq" id="WP_092420705.1">
    <property type="nucleotide sequence ID" value="NZ_FPCK01000001.1"/>
</dbReference>
<protein>
    <submittedName>
        <fullName evidence="2">Uncharacterized protein</fullName>
    </submittedName>
</protein>
<proteinExistence type="predicted"/>
<accession>A0A1I7N280</accession>
<keyword evidence="1" id="KW-1133">Transmembrane helix</keyword>
<dbReference type="AlphaFoldDB" id="A0A1I7N280"/>
<dbReference type="Proteomes" id="UP000199074">
    <property type="component" value="Unassembled WGS sequence"/>
</dbReference>
<feature type="transmembrane region" description="Helical" evidence="1">
    <location>
        <begin position="6"/>
        <end position="25"/>
    </location>
</feature>
<keyword evidence="3" id="KW-1185">Reference proteome</keyword>
<dbReference type="EMBL" id="FPCK01000001">
    <property type="protein sequence ID" value="SFV28779.1"/>
    <property type="molecule type" value="Genomic_DNA"/>
</dbReference>
<evidence type="ECO:0000313" key="2">
    <source>
        <dbReference type="EMBL" id="SFV28779.1"/>
    </source>
</evidence>
<gene>
    <name evidence="2" type="ORF">SAMN05216456_0597</name>
</gene>
<keyword evidence="1" id="KW-0472">Membrane</keyword>
<organism evidence="2 3">
    <name type="scientific">Devosia crocina</name>
    <dbReference type="NCBI Taxonomy" id="429728"/>
    <lineage>
        <taxon>Bacteria</taxon>
        <taxon>Pseudomonadati</taxon>
        <taxon>Pseudomonadota</taxon>
        <taxon>Alphaproteobacteria</taxon>
        <taxon>Hyphomicrobiales</taxon>
        <taxon>Devosiaceae</taxon>
        <taxon>Devosia</taxon>
    </lineage>
</organism>
<sequence length="64" mass="7326">MDIMWVAIATDMTLYALVGMLLVRLGRRRLPEPWNRASFTVPIVLVAGALVTLTTFPHWLVFQR</sequence>
<keyword evidence="1" id="KW-0812">Transmembrane</keyword>